<dbReference type="EMBL" id="JRLX01000011">
    <property type="protein sequence ID" value="KGO86246.1"/>
    <property type="molecule type" value="Genomic_DNA"/>
</dbReference>
<name>A0A0A2M3T5_9FLAO</name>
<proteinExistence type="predicted"/>
<evidence type="ECO:0000256" key="1">
    <source>
        <dbReference type="SAM" id="SignalP"/>
    </source>
</evidence>
<reference evidence="2 3" key="1">
    <citation type="submission" date="2013-09" db="EMBL/GenBank/DDBJ databases">
        <authorList>
            <person name="Zeng Z."/>
            <person name="Chen C."/>
        </authorList>
    </citation>
    <scope>NUCLEOTIDE SEQUENCE [LARGE SCALE GENOMIC DNA]</scope>
    <source>
        <strain evidence="2 3">WB 3.3-2</strain>
    </source>
</reference>
<sequence>MKKLFTVTTLFIMSLGYAQDCSEATSKETQKKLNAEYADPKTSPLTKEDLKTFKSLDFYPVDIKYCVTAKLTRTPKDKPFYMATTKARKSLYVKYGELSFTINGKQCKLDIFQNQDLLKNDEYKDYLFLPFTDNTNGEGTYAGGRYIDLKIPKGNTMQIDFNAAYNPYCTYNHDYSCPIPPSQNFLDTDIKAGVKAYKKH</sequence>
<dbReference type="PANTHER" id="PTHR41913:SF1">
    <property type="entry name" value="DUF1684 DOMAIN-CONTAINING PROTEIN"/>
    <property type="match status" value="1"/>
</dbReference>
<dbReference type="STRING" id="1121895.GCA_000378485_00709"/>
<dbReference type="OrthoDB" id="5493262at2"/>
<organism evidence="2 3">
    <name type="scientific">Flavobacterium rivuli WB 3.3-2 = DSM 21788</name>
    <dbReference type="NCBI Taxonomy" id="1121895"/>
    <lineage>
        <taxon>Bacteria</taxon>
        <taxon>Pseudomonadati</taxon>
        <taxon>Bacteroidota</taxon>
        <taxon>Flavobacteriia</taxon>
        <taxon>Flavobacteriales</taxon>
        <taxon>Flavobacteriaceae</taxon>
        <taxon>Flavobacterium</taxon>
    </lineage>
</organism>
<dbReference type="AlphaFoldDB" id="A0A0A2M3T5"/>
<keyword evidence="1" id="KW-0732">Signal</keyword>
<evidence type="ECO:0008006" key="4">
    <source>
        <dbReference type="Google" id="ProtNLM"/>
    </source>
</evidence>
<protein>
    <recommendedName>
        <fullName evidence="4">DUF1684 domain-containing protein</fullName>
    </recommendedName>
</protein>
<comment type="caution">
    <text evidence="2">The sequence shown here is derived from an EMBL/GenBank/DDBJ whole genome shotgun (WGS) entry which is preliminary data.</text>
</comment>
<dbReference type="RefSeq" id="WP_026299867.1">
    <property type="nucleotide sequence ID" value="NZ_JRLX01000011.1"/>
</dbReference>
<gene>
    <name evidence="2" type="ORF">Q765_11730</name>
</gene>
<evidence type="ECO:0000313" key="2">
    <source>
        <dbReference type="EMBL" id="KGO86246.1"/>
    </source>
</evidence>
<dbReference type="eggNOG" id="COG3358">
    <property type="taxonomic scope" value="Bacteria"/>
</dbReference>
<evidence type="ECO:0000313" key="3">
    <source>
        <dbReference type="Proteomes" id="UP000030152"/>
    </source>
</evidence>
<feature type="chain" id="PRO_5001991823" description="DUF1684 domain-containing protein" evidence="1">
    <location>
        <begin position="19"/>
        <end position="200"/>
    </location>
</feature>
<dbReference type="InterPro" id="IPR012467">
    <property type="entry name" value="DUF1684"/>
</dbReference>
<keyword evidence="3" id="KW-1185">Reference proteome</keyword>
<accession>A0A0A2M3T5</accession>
<dbReference type="Pfam" id="PF07920">
    <property type="entry name" value="DUF1684"/>
    <property type="match status" value="1"/>
</dbReference>
<dbReference type="Proteomes" id="UP000030152">
    <property type="component" value="Unassembled WGS sequence"/>
</dbReference>
<feature type="signal peptide" evidence="1">
    <location>
        <begin position="1"/>
        <end position="18"/>
    </location>
</feature>
<dbReference type="PANTHER" id="PTHR41913">
    <property type="entry name" value="DUF1684 DOMAIN-CONTAINING PROTEIN"/>
    <property type="match status" value="1"/>
</dbReference>